<sequence length="583" mass="65037">MSQEESKPVDLAAQEQAVNEAISELKVSQNGAPSAEVEDEGEGEEGEEGVEQAQPGAATQAPAKKRKSKKKKLKSAIQSLAGSSSSAVPASADSPLPAELLSKLDGDQINALLAANPMLRDQLTQITGGKTDARVVKDMLKNVSVADLATGMAAGKNAKDMANYKFWSTQPVTKFDELGKTEQPDGPIKMIDIERVPKEPGPLVAGFEWVEMNLEDPKELEELYELLTYHYVEDDEAMFRFNYSTSFFNWALKAPGWRRSWHVGVRASQSKKLVAFISGIPVRIRVKGQVVNTSEVNFLCVHKKLRAKRLAPVLIKEITRRCYLEGIFQAIYTGGVVLPTPVASCRYFHRALDWEKLHTVGFSPLPPGSTKQRQIAKYKLPERTATPGLRPMEAKDADAVLDLMQRYLQRTQMAQEYSKDELIHWLIDPESDFDSPKKVVWSYVVEDSQKKITDFFSFYCLESTVIQRSGNHDVIRAAYMFYYGSEAAFAPENKAPEDKHLKARLNELVKDALILAKKAKFDVFNALTLMDNPLFLEDQKFGAGDGQLHYYLYNYRTTPLPAGVDEKNKVDASKRGGVGVVML</sequence>
<name>A0ACC3S4P4_9PEZI</name>
<proteinExistence type="predicted"/>
<dbReference type="EC" id="2.3.1.97" evidence="1"/>
<reference evidence="1" key="1">
    <citation type="submission" date="2024-02" db="EMBL/GenBank/DDBJ databases">
        <title>Metagenome Assembled Genome of Zalaria obscura JY119.</title>
        <authorList>
            <person name="Vighnesh L."/>
            <person name="Jagadeeshwari U."/>
            <person name="Venkata Ramana C."/>
            <person name="Sasikala C."/>
        </authorList>
    </citation>
    <scope>NUCLEOTIDE SEQUENCE</scope>
    <source>
        <strain evidence="1">JY119</strain>
    </source>
</reference>
<gene>
    <name evidence="1" type="primary">NMT1</name>
    <name evidence="1" type="ORF">M8818_007142</name>
</gene>
<evidence type="ECO:0000313" key="2">
    <source>
        <dbReference type="Proteomes" id="UP001320706"/>
    </source>
</evidence>
<organism evidence="1 2">
    <name type="scientific">Zalaria obscura</name>
    <dbReference type="NCBI Taxonomy" id="2024903"/>
    <lineage>
        <taxon>Eukaryota</taxon>
        <taxon>Fungi</taxon>
        <taxon>Dikarya</taxon>
        <taxon>Ascomycota</taxon>
        <taxon>Pezizomycotina</taxon>
        <taxon>Dothideomycetes</taxon>
        <taxon>Dothideomycetidae</taxon>
        <taxon>Dothideales</taxon>
        <taxon>Zalariaceae</taxon>
        <taxon>Zalaria</taxon>
    </lineage>
</organism>
<keyword evidence="1" id="KW-0808">Transferase</keyword>
<protein>
    <submittedName>
        <fullName evidence="1">Glycylpeptide N-tetradecanoyltransferase</fullName>
        <ecNumber evidence="1">2.3.1.97</ecNumber>
    </submittedName>
</protein>
<keyword evidence="2" id="KW-1185">Reference proteome</keyword>
<comment type="caution">
    <text evidence="1">The sequence shown here is derived from an EMBL/GenBank/DDBJ whole genome shotgun (WGS) entry which is preliminary data.</text>
</comment>
<dbReference type="EMBL" id="JAMKPW020000042">
    <property type="protein sequence ID" value="KAK8195991.1"/>
    <property type="molecule type" value="Genomic_DNA"/>
</dbReference>
<evidence type="ECO:0000313" key="1">
    <source>
        <dbReference type="EMBL" id="KAK8195991.1"/>
    </source>
</evidence>
<accession>A0ACC3S4P4</accession>
<keyword evidence="1" id="KW-0012">Acyltransferase</keyword>
<dbReference type="Proteomes" id="UP001320706">
    <property type="component" value="Unassembled WGS sequence"/>
</dbReference>